<keyword evidence="2" id="KW-1185">Reference proteome</keyword>
<reference evidence="1" key="1">
    <citation type="journal article" date="2021" name="Nat. Commun.">
        <title>Genetic determinants of endophytism in the Arabidopsis root mycobiome.</title>
        <authorList>
            <person name="Mesny F."/>
            <person name="Miyauchi S."/>
            <person name="Thiergart T."/>
            <person name="Pickel B."/>
            <person name="Atanasova L."/>
            <person name="Karlsson M."/>
            <person name="Huettel B."/>
            <person name="Barry K.W."/>
            <person name="Haridas S."/>
            <person name="Chen C."/>
            <person name="Bauer D."/>
            <person name="Andreopoulos W."/>
            <person name="Pangilinan J."/>
            <person name="LaButti K."/>
            <person name="Riley R."/>
            <person name="Lipzen A."/>
            <person name="Clum A."/>
            <person name="Drula E."/>
            <person name="Henrissat B."/>
            <person name="Kohler A."/>
            <person name="Grigoriev I.V."/>
            <person name="Martin F.M."/>
            <person name="Hacquard S."/>
        </authorList>
    </citation>
    <scope>NUCLEOTIDE SEQUENCE</scope>
    <source>
        <strain evidence="1">MPI-CAGE-AT-0147</strain>
    </source>
</reference>
<evidence type="ECO:0000313" key="1">
    <source>
        <dbReference type="EMBL" id="KAH7161507.1"/>
    </source>
</evidence>
<sequence>MIPLRLLMSPVHLDSCVSALFCECLLRFDMDFFLRSHLPLGKSPSVGNVSPAVWHRLYLSMRTSSPSLPVNVDLLTLDPVHGGARDD</sequence>
<accession>A0A9P9FFU7</accession>
<name>A0A9P9FFU7_9HYPO</name>
<gene>
    <name evidence="1" type="ORF">EDB81DRAFT_784941</name>
</gene>
<comment type="caution">
    <text evidence="1">The sequence shown here is derived from an EMBL/GenBank/DDBJ whole genome shotgun (WGS) entry which is preliminary data.</text>
</comment>
<proteinExistence type="predicted"/>
<dbReference type="EMBL" id="JAGMUV010000004">
    <property type="protein sequence ID" value="KAH7161507.1"/>
    <property type="molecule type" value="Genomic_DNA"/>
</dbReference>
<evidence type="ECO:0000313" key="2">
    <source>
        <dbReference type="Proteomes" id="UP000738349"/>
    </source>
</evidence>
<organism evidence="1 2">
    <name type="scientific">Dactylonectria macrodidyma</name>
    <dbReference type="NCBI Taxonomy" id="307937"/>
    <lineage>
        <taxon>Eukaryota</taxon>
        <taxon>Fungi</taxon>
        <taxon>Dikarya</taxon>
        <taxon>Ascomycota</taxon>
        <taxon>Pezizomycotina</taxon>
        <taxon>Sordariomycetes</taxon>
        <taxon>Hypocreomycetidae</taxon>
        <taxon>Hypocreales</taxon>
        <taxon>Nectriaceae</taxon>
        <taxon>Dactylonectria</taxon>
    </lineage>
</organism>
<dbReference type="AlphaFoldDB" id="A0A9P9FFU7"/>
<protein>
    <submittedName>
        <fullName evidence="1">Uncharacterized protein</fullName>
    </submittedName>
</protein>
<dbReference type="Proteomes" id="UP000738349">
    <property type="component" value="Unassembled WGS sequence"/>
</dbReference>